<proteinExistence type="predicted"/>
<dbReference type="PANTHER" id="PTHR43685">
    <property type="entry name" value="GLYCOSYLTRANSFERASE"/>
    <property type="match status" value="1"/>
</dbReference>
<dbReference type="Pfam" id="PF00535">
    <property type="entry name" value="Glycos_transf_2"/>
    <property type="match status" value="1"/>
</dbReference>
<gene>
    <name evidence="2" type="ORF">METZ01_LOCUS485704</name>
</gene>
<dbReference type="SUPFAM" id="SSF53448">
    <property type="entry name" value="Nucleotide-diphospho-sugar transferases"/>
    <property type="match status" value="1"/>
</dbReference>
<reference evidence="2" key="1">
    <citation type="submission" date="2018-05" db="EMBL/GenBank/DDBJ databases">
        <authorList>
            <person name="Lanie J.A."/>
            <person name="Ng W.-L."/>
            <person name="Kazmierczak K.M."/>
            <person name="Andrzejewski T.M."/>
            <person name="Davidsen T.M."/>
            <person name="Wayne K.J."/>
            <person name="Tettelin H."/>
            <person name="Glass J.I."/>
            <person name="Rusch D."/>
            <person name="Podicherti R."/>
            <person name="Tsui H.-C.T."/>
            <person name="Winkler M.E."/>
        </authorList>
    </citation>
    <scope>NUCLEOTIDE SEQUENCE</scope>
</reference>
<evidence type="ECO:0000259" key="1">
    <source>
        <dbReference type="Pfam" id="PF00535"/>
    </source>
</evidence>
<dbReference type="Gene3D" id="3.90.550.10">
    <property type="entry name" value="Spore Coat Polysaccharide Biosynthesis Protein SpsA, Chain A"/>
    <property type="match status" value="1"/>
</dbReference>
<name>A0A383CLB6_9ZZZZ</name>
<dbReference type="InterPro" id="IPR029044">
    <property type="entry name" value="Nucleotide-diphossugar_trans"/>
</dbReference>
<dbReference type="PANTHER" id="PTHR43685:SF2">
    <property type="entry name" value="GLYCOSYLTRANSFERASE 2-LIKE DOMAIN-CONTAINING PROTEIN"/>
    <property type="match status" value="1"/>
</dbReference>
<feature type="non-terminal residue" evidence="2">
    <location>
        <position position="228"/>
    </location>
</feature>
<dbReference type="InterPro" id="IPR001173">
    <property type="entry name" value="Glyco_trans_2-like"/>
</dbReference>
<protein>
    <recommendedName>
        <fullName evidence="1">Glycosyltransferase 2-like domain-containing protein</fullName>
    </recommendedName>
</protein>
<evidence type="ECO:0000313" key="2">
    <source>
        <dbReference type="EMBL" id="SVE32850.1"/>
    </source>
</evidence>
<dbReference type="AlphaFoldDB" id="A0A383CLB6"/>
<dbReference type="InterPro" id="IPR050834">
    <property type="entry name" value="Glycosyltransf_2"/>
</dbReference>
<dbReference type="EMBL" id="UINC01209713">
    <property type="protein sequence ID" value="SVE32850.1"/>
    <property type="molecule type" value="Genomic_DNA"/>
</dbReference>
<feature type="domain" description="Glycosyltransferase 2-like" evidence="1">
    <location>
        <begin position="8"/>
        <end position="127"/>
    </location>
</feature>
<accession>A0A383CLB6</accession>
<organism evidence="2">
    <name type="scientific">marine metagenome</name>
    <dbReference type="NCBI Taxonomy" id="408172"/>
    <lineage>
        <taxon>unclassified sequences</taxon>
        <taxon>metagenomes</taxon>
        <taxon>ecological metagenomes</taxon>
    </lineage>
</organism>
<sequence>MPQVKIFSIIIPFKSWSRDLEECLEHIQNQTVKSSEVILLPDKEVTLPEIYNELPVEIFPTGAVNPALKRDLGSEKATGQFLAFIDDDAYPQPDWLEVALNTLKNRDDIAAIGGPAITPKNDPFWARVFGAVFLSDFSGGFRERYVPSPPRRMIDDWPTVNLIVRKEVFNKVGGFNTEFWPGEDTKFCLDLTLNGFKILYVPELVVFHHRRPQLQKHMRQVGNYGYHR</sequence>